<feature type="compositionally biased region" description="Low complexity" evidence="1">
    <location>
        <begin position="8"/>
        <end position="19"/>
    </location>
</feature>
<reference evidence="2" key="1">
    <citation type="submission" date="2023-11" db="EMBL/GenBank/DDBJ databases">
        <title>Genome assemblies of two species of porcelain crab, Petrolisthes cinctipes and Petrolisthes manimaculis (Anomura: Porcellanidae).</title>
        <authorList>
            <person name="Angst P."/>
        </authorList>
    </citation>
    <scope>NUCLEOTIDE SEQUENCE</scope>
    <source>
        <strain evidence="2">PB745_02</strain>
        <tissue evidence="2">Gill</tissue>
    </source>
</reference>
<dbReference type="Proteomes" id="UP001292094">
    <property type="component" value="Unassembled WGS sequence"/>
</dbReference>
<sequence>MAGINLKSLSTTTNTTPSPSSLPPPSLPHLVPLTSTTFPSLTPPCLTLFPSPPPSLLHLHHLPLPLLHASPCSPHLHHTFPFLPDLVFPSPPPLPPSASPPPCLTLFSHHLHHYPRPTNFNSTTLT</sequence>
<name>A0AAE1UA93_9EUCA</name>
<proteinExistence type="predicted"/>
<comment type="caution">
    <text evidence="2">The sequence shown here is derived from an EMBL/GenBank/DDBJ whole genome shotgun (WGS) entry which is preliminary data.</text>
</comment>
<keyword evidence="3" id="KW-1185">Reference proteome</keyword>
<accession>A0AAE1UA93</accession>
<evidence type="ECO:0000313" key="3">
    <source>
        <dbReference type="Proteomes" id="UP001292094"/>
    </source>
</evidence>
<evidence type="ECO:0000256" key="1">
    <source>
        <dbReference type="SAM" id="MobiDB-lite"/>
    </source>
</evidence>
<dbReference type="EMBL" id="JAWZYT010001290">
    <property type="protein sequence ID" value="KAK4313551.1"/>
    <property type="molecule type" value="Genomic_DNA"/>
</dbReference>
<dbReference type="AlphaFoldDB" id="A0AAE1UA93"/>
<evidence type="ECO:0000313" key="2">
    <source>
        <dbReference type="EMBL" id="KAK4313551.1"/>
    </source>
</evidence>
<gene>
    <name evidence="2" type="ORF">Pmani_015113</name>
</gene>
<organism evidence="2 3">
    <name type="scientific">Petrolisthes manimaculis</name>
    <dbReference type="NCBI Taxonomy" id="1843537"/>
    <lineage>
        <taxon>Eukaryota</taxon>
        <taxon>Metazoa</taxon>
        <taxon>Ecdysozoa</taxon>
        <taxon>Arthropoda</taxon>
        <taxon>Crustacea</taxon>
        <taxon>Multicrustacea</taxon>
        <taxon>Malacostraca</taxon>
        <taxon>Eumalacostraca</taxon>
        <taxon>Eucarida</taxon>
        <taxon>Decapoda</taxon>
        <taxon>Pleocyemata</taxon>
        <taxon>Anomura</taxon>
        <taxon>Galatheoidea</taxon>
        <taxon>Porcellanidae</taxon>
        <taxon>Petrolisthes</taxon>
    </lineage>
</organism>
<feature type="region of interest" description="Disordered" evidence="1">
    <location>
        <begin position="1"/>
        <end position="28"/>
    </location>
</feature>
<protein>
    <submittedName>
        <fullName evidence="2">Uncharacterized protein</fullName>
    </submittedName>
</protein>